<protein>
    <submittedName>
        <fullName evidence="1">Uncharacterized protein</fullName>
    </submittedName>
</protein>
<keyword evidence="2" id="KW-1185">Reference proteome</keyword>
<dbReference type="AlphaFoldDB" id="A0A2T5UQ30"/>
<evidence type="ECO:0000313" key="1">
    <source>
        <dbReference type="EMBL" id="PTW53592.1"/>
    </source>
</evidence>
<dbReference type="RefSeq" id="WP_107992113.1">
    <property type="nucleotide sequence ID" value="NZ_QAYG01000016.1"/>
</dbReference>
<accession>A0A2T5UQ30</accession>
<dbReference type="OrthoDB" id="8290194at2"/>
<reference evidence="1 2" key="1">
    <citation type="submission" date="2018-04" db="EMBL/GenBank/DDBJ databases">
        <title>Genomic Encyclopedia of Archaeal and Bacterial Type Strains, Phase II (KMG-II): from individual species to whole genera.</title>
        <authorList>
            <person name="Goeker M."/>
        </authorList>
    </citation>
    <scope>NUCLEOTIDE SEQUENCE [LARGE SCALE GENOMIC DNA]</scope>
    <source>
        <strain evidence="1 2">DSM 23382</strain>
    </source>
</reference>
<gene>
    <name evidence="1" type="ORF">C8N35_11647</name>
</gene>
<dbReference type="Proteomes" id="UP000244081">
    <property type="component" value="Unassembled WGS sequence"/>
</dbReference>
<sequence>MFEALDLDRRYWTKTRGDLTAIGTWIRLEHSWQPCMVLIPTGRDFDDRLVPCVITQARAWVWSRDVGDPVEATFQACEFAKSLRLPDNLPTFIKIVSFVEDMLDDLLDIPPFPQSEKSVVAEAIIYDKNGTAIRSTELRD</sequence>
<evidence type="ECO:0000313" key="2">
    <source>
        <dbReference type="Proteomes" id="UP000244081"/>
    </source>
</evidence>
<dbReference type="EMBL" id="QAYG01000016">
    <property type="protein sequence ID" value="PTW53592.1"/>
    <property type="molecule type" value="Genomic_DNA"/>
</dbReference>
<comment type="caution">
    <text evidence="1">The sequence shown here is derived from an EMBL/GenBank/DDBJ whole genome shotgun (WGS) entry which is preliminary data.</text>
</comment>
<name>A0A2T5UQ30_9HYPH</name>
<organism evidence="1 2">
    <name type="scientific">Breoghania corrubedonensis</name>
    <dbReference type="NCBI Taxonomy" id="665038"/>
    <lineage>
        <taxon>Bacteria</taxon>
        <taxon>Pseudomonadati</taxon>
        <taxon>Pseudomonadota</taxon>
        <taxon>Alphaproteobacteria</taxon>
        <taxon>Hyphomicrobiales</taxon>
        <taxon>Stappiaceae</taxon>
        <taxon>Breoghania</taxon>
    </lineage>
</organism>
<proteinExistence type="predicted"/>